<evidence type="ECO:0000256" key="3">
    <source>
        <dbReference type="ARBA" id="ARBA00022574"/>
    </source>
</evidence>
<dbReference type="GO" id="GO:0030488">
    <property type="term" value="P:tRNA methylation"/>
    <property type="evidence" value="ECO:0007669"/>
    <property type="project" value="TreeGrafter"/>
</dbReference>
<dbReference type="VEuPathDB" id="VectorBase:SCAU006626"/>
<evidence type="ECO:0000256" key="8">
    <source>
        <dbReference type="PROSITE-ProRule" id="PRU00221"/>
    </source>
</evidence>
<evidence type="ECO:0000313" key="9">
    <source>
        <dbReference type="EnsemblMetazoa" id="SCAU006626-PA"/>
    </source>
</evidence>
<dbReference type="Gene3D" id="2.130.10.10">
    <property type="entry name" value="YVTN repeat-like/Quinoprotein amine dehydrogenase"/>
    <property type="match status" value="3"/>
</dbReference>
<evidence type="ECO:0000256" key="4">
    <source>
        <dbReference type="ARBA" id="ARBA00022694"/>
    </source>
</evidence>
<dbReference type="InterPro" id="IPR015943">
    <property type="entry name" value="WD40/YVTN_repeat-like_dom_sf"/>
</dbReference>
<dbReference type="PANTHER" id="PTHR14344">
    <property type="entry name" value="WD REPEAT PROTEIN"/>
    <property type="match status" value="1"/>
</dbReference>
<dbReference type="InterPro" id="IPR051973">
    <property type="entry name" value="tRNA_Anticodon_Mtase-Reg"/>
</dbReference>
<evidence type="ECO:0000256" key="1">
    <source>
        <dbReference type="ARBA" id="ARBA00004496"/>
    </source>
</evidence>
<evidence type="ECO:0000256" key="6">
    <source>
        <dbReference type="ARBA" id="ARBA00038255"/>
    </source>
</evidence>
<comment type="similarity">
    <text evidence="6">Belongs to the WD repeat WDR6 family.</text>
</comment>
<evidence type="ECO:0000313" key="10">
    <source>
        <dbReference type="Proteomes" id="UP000095300"/>
    </source>
</evidence>
<keyword evidence="3 8" id="KW-0853">WD repeat</keyword>
<keyword evidence="4" id="KW-0819">tRNA processing</keyword>
<dbReference type="InterPro" id="IPR001680">
    <property type="entry name" value="WD40_rpt"/>
</dbReference>
<dbReference type="PANTHER" id="PTHR14344:SF3">
    <property type="entry name" value="WD REPEAT-CONTAINING PROTEIN 6"/>
    <property type="match status" value="1"/>
</dbReference>
<dbReference type="InterPro" id="IPR011047">
    <property type="entry name" value="Quinoprotein_ADH-like_sf"/>
</dbReference>
<proteinExistence type="inferred from homology"/>
<name>A0A1I8PBN5_STOCA</name>
<sequence>MDMVGRVLETIADGIAIEILNGHAIITGKGNELHLFTRPQNNAETEHKSMWEEQVLDTKLINKIHGIHKNHQGNVLLVYGEKEFVLLQACQNQFIEFFRASLSDWISCGCFIINPQEVVLLTAHSIILRFDYDVLEKTCSLKERISCTDKSTLYCAHLYGTTWKKLVVFSGNAFGELLIWQPSQNAADMKLPTKPKMSSLIHRIPAHNGVIFSIDYDENAERLITTSDDRAVKWWKVLLLEAMESNWEKSSLKPVASGYGHISRVFKGRIIRNDSNVYALSVGEDSYLCLWNGKGELLFKRRQQFGATIWNFAYDQQSKTVYTIGSNGNVVAYDMSCELQKETKPPNIELLLPIVNEERPKEYIAKVKFLGDHDIVGITNENRLMRLTLESQNKVADNNSSSWGLIEVAGMDFKCTVMEVYGNRIAICGYKRLMVIEWKKENYRFDKILDEHMLEGVIHGFIFFSQEDFLVGDSKGNCVLYLEAQNVRRQMKLPVCKEPWLTTALLINQGQFLMVTNRLGNLLLYKLNSAEGNYDLCDVIKHIHGNLGATQLQVVCETKHKALVRSCGHDGAIKVFSLDFEEVKLNFCYRENVPLSCVENICKEDFTHDLFLGFNDSHFVVWSRKYDVLIKLDCGGGHRCWHFRTDFNDNNISLVFIKNKRVKFHRMPLINQGLMYLPAAKRWHTAPCNTMEALKSNDATQDNIVVTAGDDIIIKIHTLTKHQELVLRKELHSHISNVRTLKLLALNSEEFLIFSGGGRAQLCIAKVNSQNFHIEELQNYTLKAKEGMMTPAATNKQNQEKYNFNPETRLMSIDIKELDNKGNYLLFIGCSDGYIRCLIFELSSLVIEQAYEYFCNRCLLQVRYIKEYDHLLTADTNGRVCIFNTNLELVQGPLHIQDGGINGISTKYNADKNTLEIFSSGDGQQIAYTVLDTTTWSKTSLSRFWHVHTSQICAAVLSTNGRYGYTCGVDQWLYKIDIHSGDVVDSFYSCVADIKGLCLLQDEICLIYGNGLQVFMFNK</sequence>
<keyword evidence="5" id="KW-0677">Repeat</keyword>
<dbReference type="STRING" id="35570.A0A1I8PBN5"/>
<dbReference type="KEGG" id="scac:106086797"/>
<dbReference type="Pfam" id="PF00400">
    <property type="entry name" value="WD40"/>
    <property type="match status" value="1"/>
</dbReference>
<dbReference type="SMART" id="SM00320">
    <property type="entry name" value="WD40"/>
    <property type="match status" value="5"/>
</dbReference>
<protein>
    <recommendedName>
        <fullName evidence="7">tRNA (34-2'-O)-methyltransferase regulator WDR6</fullName>
    </recommendedName>
</protein>
<keyword evidence="10" id="KW-1185">Reference proteome</keyword>
<dbReference type="InterPro" id="IPR036322">
    <property type="entry name" value="WD40_repeat_dom_sf"/>
</dbReference>
<dbReference type="OrthoDB" id="5594999at2759"/>
<accession>A0A1I8PBN5</accession>
<dbReference type="PROSITE" id="PS50294">
    <property type="entry name" value="WD_REPEATS_REGION"/>
    <property type="match status" value="1"/>
</dbReference>
<evidence type="ECO:0000256" key="7">
    <source>
        <dbReference type="ARBA" id="ARBA00040154"/>
    </source>
</evidence>
<dbReference type="GO" id="GO:0005737">
    <property type="term" value="C:cytoplasm"/>
    <property type="evidence" value="ECO:0007669"/>
    <property type="project" value="UniProtKB-SubCell"/>
</dbReference>
<dbReference type="AlphaFoldDB" id="A0A1I8PBN5"/>
<evidence type="ECO:0000256" key="5">
    <source>
        <dbReference type="ARBA" id="ARBA00022737"/>
    </source>
</evidence>
<keyword evidence="2" id="KW-0963">Cytoplasm</keyword>
<dbReference type="SUPFAM" id="SSF50998">
    <property type="entry name" value="Quinoprotein alcohol dehydrogenase-like"/>
    <property type="match status" value="1"/>
</dbReference>
<gene>
    <name evidence="9" type="primary">106086797</name>
</gene>
<feature type="repeat" description="WD" evidence="8">
    <location>
        <begin position="204"/>
        <end position="237"/>
    </location>
</feature>
<reference evidence="9" key="1">
    <citation type="submission" date="2020-05" db="UniProtKB">
        <authorList>
            <consortium name="EnsemblMetazoa"/>
        </authorList>
    </citation>
    <scope>IDENTIFICATION</scope>
    <source>
        <strain evidence="9">USDA</strain>
    </source>
</reference>
<organism evidence="9 10">
    <name type="scientific">Stomoxys calcitrans</name>
    <name type="common">Stable fly</name>
    <name type="synonym">Conops calcitrans</name>
    <dbReference type="NCBI Taxonomy" id="35570"/>
    <lineage>
        <taxon>Eukaryota</taxon>
        <taxon>Metazoa</taxon>
        <taxon>Ecdysozoa</taxon>
        <taxon>Arthropoda</taxon>
        <taxon>Hexapoda</taxon>
        <taxon>Insecta</taxon>
        <taxon>Pterygota</taxon>
        <taxon>Neoptera</taxon>
        <taxon>Endopterygota</taxon>
        <taxon>Diptera</taxon>
        <taxon>Brachycera</taxon>
        <taxon>Muscomorpha</taxon>
        <taxon>Muscoidea</taxon>
        <taxon>Muscidae</taxon>
        <taxon>Stomoxys</taxon>
    </lineage>
</organism>
<dbReference type="EnsemblMetazoa" id="SCAU006626-RA">
    <property type="protein sequence ID" value="SCAU006626-PA"/>
    <property type="gene ID" value="SCAU006626"/>
</dbReference>
<evidence type="ECO:0000256" key="2">
    <source>
        <dbReference type="ARBA" id="ARBA00022490"/>
    </source>
</evidence>
<dbReference type="SUPFAM" id="SSF50978">
    <property type="entry name" value="WD40 repeat-like"/>
    <property type="match status" value="2"/>
</dbReference>
<dbReference type="PROSITE" id="PS50082">
    <property type="entry name" value="WD_REPEATS_2"/>
    <property type="match status" value="1"/>
</dbReference>
<comment type="subcellular location">
    <subcellularLocation>
        <location evidence="1">Cytoplasm</location>
    </subcellularLocation>
</comment>
<dbReference type="Proteomes" id="UP000095300">
    <property type="component" value="Unassembled WGS sequence"/>
</dbReference>